<dbReference type="RefSeq" id="XP_016759534.1">
    <property type="nucleotide sequence ID" value="XM_016906114.1"/>
</dbReference>
<evidence type="ECO:0000313" key="5">
    <source>
        <dbReference type="Proteomes" id="UP000016931"/>
    </source>
</evidence>
<dbReference type="InterPro" id="IPR057082">
    <property type="entry name" value="PH_C"/>
</dbReference>
<dbReference type="OrthoDB" id="5345571at2759"/>
<evidence type="ECO:0000256" key="1">
    <source>
        <dbReference type="SAM" id="MobiDB-lite"/>
    </source>
</evidence>
<dbReference type="InterPro" id="IPR057081">
    <property type="entry name" value="PH_N"/>
</dbReference>
<dbReference type="Pfam" id="PF23076">
    <property type="entry name" value="PH_FT_C"/>
    <property type="match status" value="1"/>
</dbReference>
<feature type="compositionally biased region" description="Polar residues" evidence="1">
    <location>
        <begin position="156"/>
        <end position="165"/>
    </location>
</feature>
<dbReference type="AlphaFoldDB" id="M3D1N6"/>
<feature type="domain" description="PH" evidence="2">
    <location>
        <begin position="300"/>
        <end position="410"/>
    </location>
</feature>
<feature type="compositionally biased region" description="Low complexity" evidence="1">
    <location>
        <begin position="231"/>
        <end position="249"/>
    </location>
</feature>
<name>M3D1N6_SPHMS</name>
<evidence type="ECO:0000313" key="4">
    <source>
        <dbReference type="EMBL" id="EMF11413.1"/>
    </source>
</evidence>
<feature type="region of interest" description="Disordered" evidence="1">
    <location>
        <begin position="156"/>
        <end position="250"/>
    </location>
</feature>
<dbReference type="OMA" id="IPYVGES"/>
<dbReference type="Proteomes" id="UP000016931">
    <property type="component" value="Unassembled WGS sequence"/>
</dbReference>
<evidence type="ECO:0000259" key="3">
    <source>
        <dbReference type="Pfam" id="PF23076"/>
    </source>
</evidence>
<protein>
    <submittedName>
        <fullName evidence="4">Uncharacterized protein</fullName>
    </submittedName>
</protein>
<dbReference type="HOGENOM" id="CLU_031212_2_0_1"/>
<proteinExistence type="predicted"/>
<dbReference type="GeneID" id="27903251"/>
<dbReference type="Pfam" id="PF23074">
    <property type="entry name" value="PH_FT_N"/>
    <property type="match status" value="1"/>
</dbReference>
<keyword evidence="5" id="KW-1185">Reference proteome</keyword>
<organism evidence="4 5">
    <name type="scientific">Sphaerulina musiva (strain SO2202)</name>
    <name type="common">Poplar stem canker fungus</name>
    <name type="synonym">Septoria musiva</name>
    <dbReference type="NCBI Taxonomy" id="692275"/>
    <lineage>
        <taxon>Eukaryota</taxon>
        <taxon>Fungi</taxon>
        <taxon>Dikarya</taxon>
        <taxon>Ascomycota</taxon>
        <taxon>Pezizomycotina</taxon>
        <taxon>Dothideomycetes</taxon>
        <taxon>Dothideomycetidae</taxon>
        <taxon>Mycosphaerellales</taxon>
        <taxon>Mycosphaerellaceae</taxon>
        <taxon>Sphaerulina</taxon>
    </lineage>
</organism>
<feature type="domain" description="PH" evidence="3">
    <location>
        <begin position="429"/>
        <end position="537"/>
    </location>
</feature>
<evidence type="ECO:0000259" key="2">
    <source>
        <dbReference type="Pfam" id="PF23074"/>
    </source>
</evidence>
<dbReference type="EMBL" id="KB456266">
    <property type="protein sequence ID" value="EMF11413.1"/>
    <property type="molecule type" value="Genomic_DNA"/>
</dbReference>
<reference evidence="4 5" key="1">
    <citation type="journal article" date="2012" name="PLoS Pathog.">
        <title>Diverse lifestyles and strategies of plant pathogenesis encoded in the genomes of eighteen Dothideomycetes fungi.</title>
        <authorList>
            <person name="Ohm R.A."/>
            <person name="Feau N."/>
            <person name="Henrissat B."/>
            <person name="Schoch C.L."/>
            <person name="Horwitz B.A."/>
            <person name="Barry K.W."/>
            <person name="Condon B.J."/>
            <person name="Copeland A.C."/>
            <person name="Dhillon B."/>
            <person name="Glaser F."/>
            <person name="Hesse C.N."/>
            <person name="Kosti I."/>
            <person name="LaButti K."/>
            <person name="Lindquist E.A."/>
            <person name="Lucas S."/>
            <person name="Salamov A.A."/>
            <person name="Bradshaw R.E."/>
            <person name="Ciuffetti L."/>
            <person name="Hamelin R.C."/>
            <person name="Kema G.H.J."/>
            <person name="Lawrence C."/>
            <person name="Scott J.A."/>
            <person name="Spatafora J.W."/>
            <person name="Turgeon B.G."/>
            <person name="de Wit P.J.G.M."/>
            <person name="Zhong S."/>
            <person name="Goodwin S.B."/>
            <person name="Grigoriev I.V."/>
        </authorList>
    </citation>
    <scope>NUCLEOTIDE SEQUENCE [LARGE SCALE GENOMIC DNA]</scope>
    <source>
        <strain evidence="4 5">SO2202</strain>
    </source>
</reference>
<sequence>MAERTLLESALDCDDALEKLRCLRDALPRHATKITAILSELFAVSAALREIHNAEHSWTYGPFFYQIHDDLAIVRRSLSFTTQDMFDMFSRSRQGLEETAWKDLENYFVHQEGSGLHERLEYYRDFLDAQNDILGGHEVSDLGRIRRDVNRVLAAQQRSRNQTIDSRLAGLSGSSTPRPRRRSSRGPRPKPPSNSTIPSEDLRWERPPNTYAPDPPFAARPQSPFVSPLYSTFTSDSSQTMSSHTSYSSDPYFSTQPGLPLHWAEDVFDGSYSTTRYRLECQSIEDSTCSGELALDALEAIATTGFQRAVQMPFDENRLCVQLYYRPEDYRAIILIIAHDAYGQPLYHSECLAKLKILREGSVLILCRVLYGTERHIVWARLNFILHERMVLFYNTFIAMKHQDRGGIAHGILIENYALEKCDHGETLIFTGEIRHHDMRHLLRLVRDSASKVVRLEASPLRGQKKTVPIWTAFVTRYAYDPDWPEYQGNGNVVLAKLKTSIFIDGYEPPVDRRGNAILPFASDRDARKFMQEWAGLCRRYGR</sequence>
<feature type="compositionally biased region" description="Basic residues" evidence="1">
    <location>
        <begin position="178"/>
        <end position="188"/>
    </location>
</feature>
<accession>M3D1N6</accession>
<dbReference type="eggNOG" id="ENOG502SUJA">
    <property type="taxonomic scope" value="Eukaryota"/>
</dbReference>
<gene>
    <name evidence="4" type="ORF">SEPMUDRAFT_150356</name>
</gene>